<dbReference type="GeneTree" id="ENSGT00940000154669"/>
<dbReference type="InParanoid" id="A0A803KCG6"/>
<accession>A0A803KCG6</accession>
<evidence type="ECO:0000259" key="1">
    <source>
        <dbReference type="PROSITE" id="PS50878"/>
    </source>
</evidence>
<dbReference type="PROSITE" id="PS50878">
    <property type="entry name" value="RT_POL"/>
    <property type="match status" value="1"/>
</dbReference>
<dbReference type="PANTHER" id="PTHR21301">
    <property type="entry name" value="REVERSE TRANSCRIPTASE"/>
    <property type="match status" value="1"/>
</dbReference>
<evidence type="ECO:0000313" key="2">
    <source>
        <dbReference type="Ensembl" id="ENSXETP00000118103"/>
    </source>
</evidence>
<reference evidence="2" key="2">
    <citation type="submission" date="2021-03" db="UniProtKB">
        <authorList>
            <consortium name="Ensembl"/>
        </authorList>
    </citation>
    <scope>IDENTIFICATION</scope>
</reference>
<dbReference type="Pfam" id="PF26215">
    <property type="entry name" value="HTH_animal"/>
    <property type="match status" value="1"/>
</dbReference>
<organism evidence="2">
    <name type="scientific">Xenopus tropicalis</name>
    <name type="common">Western clawed frog</name>
    <name type="synonym">Silurana tropicalis</name>
    <dbReference type="NCBI Taxonomy" id="8364"/>
    <lineage>
        <taxon>Eukaryota</taxon>
        <taxon>Metazoa</taxon>
        <taxon>Chordata</taxon>
        <taxon>Craniata</taxon>
        <taxon>Vertebrata</taxon>
        <taxon>Euteleostomi</taxon>
        <taxon>Amphibia</taxon>
        <taxon>Batrachia</taxon>
        <taxon>Anura</taxon>
        <taxon>Pipoidea</taxon>
        <taxon>Pipidae</taxon>
        <taxon>Xenopodinae</taxon>
        <taxon>Xenopus</taxon>
        <taxon>Silurana</taxon>
    </lineage>
</organism>
<reference evidence="2" key="1">
    <citation type="journal article" date="2010" name="Science">
        <title>The genome of the Western clawed frog Xenopus tropicalis.</title>
        <authorList>
            <person name="Hellsten U."/>
            <person name="Harland R.M."/>
            <person name="Gilchrist M.J."/>
            <person name="Hendrix D."/>
            <person name="Jurka J."/>
            <person name="Kapitonov V."/>
            <person name="Ovcharenko I."/>
            <person name="Putnam N.H."/>
            <person name="Shu S."/>
            <person name="Taher L."/>
            <person name="Blitz I.L."/>
            <person name="Blumberg B."/>
            <person name="Dichmann D.S."/>
            <person name="Dubchak I."/>
            <person name="Amaya E."/>
            <person name="Detter J.C."/>
            <person name="Fletcher R."/>
            <person name="Gerhard D.S."/>
            <person name="Goodstein D."/>
            <person name="Graves T."/>
            <person name="Grigoriev I.V."/>
            <person name="Grimwood J."/>
            <person name="Kawashima T."/>
            <person name="Lindquist E."/>
            <person name="Lucas S.M."/>
            <person name="Mead P.E."/>
            <person name="Mitros T."/>
            <person name="Ogino H."/>
            <person name="Ohta Y."/>
            <person name="Poliakov A.V."/>
            <person name="Pollet N."/>
            <person name="Robert J."/>
            <person name="Salamov A."/>
            <person name="Sater A.K."/>
            <person name="Schmutz J."/>
            <person name="Terry A."/>
            <person name="Vize P.D."/>
            <person name="Warren W.C."/>
            <person name="Wells D."/>
            <person name="Wills A."/>
            <person name="Wilson R.K."/>
            <person name="Zimmerman L.B."/>
            <person name="Zorn A.M."/>
            <person name="Grainger R."/>
            <person name="Grammer T."/>
            <person name="Khokha M.K."/>
            <person name="Richardson P.M."/>
            <person name="Rokhsar D.S."/>
        </authorList>
    </citation>
    <scope>NUCLEOTIDE SEQUENCE [LARGE SCALE GENOMIC DNA]</scope>
    <source>
        <strain evidence="2">Nigerian</strain>
    </source>
</reference>
<dbReference type="PANTHER" id="PTHR21301:SF13">
    <property type="match status" value="1"/>
</dbReference>
<dbReference type="AlphaFoldDB" id="A0A803KCG6"/>
<dbReference type="InterPro" id="IPR000477">
    <property type="entry name" value="RT_dom"/>
</dbReference>
<dbReference type="InterPro" id="IPR035901">
    <property type="entry name" value="GIY-YIG_endonuc_sf"/>
</dbReference>
<proteinExistence type="predicted"/>
<sequence length="762" mass="88246">MSLLMKGLSFCPTPQGDYFELEKDLNLFCRKILLKKYFKKDKLREPDIVDKDKEILGVLESLLDESDLDQKFQKANRSGLKKKSDFTPGYGISNYVSVFRDMASDALLKLNHKRQSDNLSKAERQALKELKSWEDVQIKPSDKGGNVVIWDNDMYILEAKRQLHSDTYKRLYGNPTEGFVAIHNNLINDAFRDLLISEQEKSFLLVDNPRVATFYLLPKIHKNKVKPPGRPIVSGNGNLTENTSKYVDCLLRKYVTALPSFVRDTMEVLARLNGTHVMKGTYLVTLDVEALYTSIRHKDGIEAVKYFLDIDPSINPDLGHFIIKMLSFILHHNYFVFNNVFYLQIQGTAMGTSCAPTYANLFLGKWEQDVVFGDDLSFFTNYIPLWIRYIDDILFLWEGPLNLLNDFITILNTNSLNIRLTQNISQNMVSFLDLTIGIDEKSNITTDLYRKETATNTILHFESYHKNTVKRSVPTGEFLRLRRNCTSFETFRLRSEQLKTRLKDRGYSNKILKQAYHRALTTNRDNLLKTKPVKTHDDQQLRFITTYGPQTYKVQQVIQELWPVIHQDADLRSILPETISFCYRRCQNLGDHLTRSHFTGRKRQPPVKGTFRCGSCVSCSMVKNQDSFTDRFGNLQHVNDYINCKTSNVIYCIECPCDRKYVGMTTQRLNKRIQKHVSTINMAKEDRQKNKILSTVASHFLTYHNGNPEKLQFWGIEHVSLGIRGGNISEFLLKRESKWIYTLNTLAPTGLNEKIDFSTFLR</sequence>
<protein>
    <recommendedName>
        <fullName evidence="1">Reverse transcriptase domain-containing protein</fullName>
    </recommendedName>
</protein>
<dbReference type="Ensembl" id="ENSXETT00000117197">
    <property type="protein sequence ID" value="ENSXETP00000118103"/>
    <property type="gene ID" value="ENSXETG00000046565"/>
</dbReference>
<dbReference type="InterPro" id="IPR058912">
    <property type="entry name" value="HTH_animal"/>
</dbReference>
<dbReference type="Gene3D" id="3.40.1440.10">
    <property type="entry name" value="GIY-YIG endonuclease"/>
    <property type="match status" value="1"/>
</dbReference>
<feature type="domain" description="Reverse transcriptase" evidence="1">
    <location>
        <begin position="198"/>
        <end position="440"/>
    </location>
</feature>
<name>A0A803KCG6_XENTR</name>